<sequence length="236" mass="26493">ERTRTPTGSARDPQPDRRHVRVRGRLLPRLDRRQPRPLRPAAPRAHLPDRDLGRRRLRNLLCAGAAGPPQRMADRAGDRADQRPLHDPEHRAVSDPRPGNRSHRPDRDHRARRLHPGLPVPQHHQRPRERSRGDQGRRTRDGTDRPSGPVAGGDAARRTGDPRRAAHRHDEHGEPGHARLLCGSRRPRRADLPGHHLPLERRGGRRAGHPPRRALRPDLPRRPAGGHAVAAGGGDM</sequence>
<gene>
    <name evidence="2" type="ORF">AVDCRST_MAG45-1544</name>
</gene>
<feature type="compositionally biased region" description="Basic and acidic residues" evidence="1">
    <location>
        <begin position="72"/>
        <end position="94"/>
    </location>
</feature>
<proteinExistence type="predicted"/>
<name>A0A6J4STU8_9ACTN</name>
<feature type="compositionally biased region" description="Basic and acidic residues" evidence="1">
    <location>
        <begin position="155"/>
        <end position="177"/>
    </location>
</feature>
<reference evidence="2" key="1">
    <citation type="submission" date="2020-02" db="EMBL/GenBank/DDBJ databases">
        <authorList>
            <person name="Meier V. D."/>
        </authorList>
    </citation>
    <scope>NUCLEOTIDE SEQUENCE</scope>
    <source>
        <strain evidence="2">AVDCRST_MAG45</strain>
    </source>
</reference>
<feature type="region of interest" description="Disordered" evidence="1">
    <location>
        <begin position="1"/>
        <end position="236"/>
    </location>
</feature>
<accession>A0A6J4STU8</accession>
<dbReference type="AlphaFoldDB" id="A0A6J4STU8"/>
<evidence type="ECO:0000256" key="1">
    <source>
        <dbReference type="SAM" id="MobiDB-lite"/>
    </source>
</evidence>
<feature type="compositionally biased region" description="Basic and acidic residues" evidence="1">
    <location>
        <begin position="189"/>
        <end position="202"/>
    </location>
</feature>
<feature type="non-terminal residue" evidence="2">
    <location>
        <position position="1"/>
    </location>
</feature>
<evidence type="ECO:0000313" key="2">
    <source>
        <dbReference type="EMBL" id="CAA9505021.1"/>
    </source>
</evidence>
<feature type="compositionally biased region" description="Basic and acidic residues" evidence="1">
    <location>
        <begin position="128"/>
        <end position="144"/>
    </location>
</feature>
<feature type="non-terminal residue" evidence="2">
    <location>
        <position position="236"/>
    </location>
</feature>
<feature type="compositionally biased region" description="Basic residues" evidence="1">
    <location>
        <begin position="203"/>
        <end position="214"/>
    </location>
</feature>
<protein>
    <submittedName>
        <fullName evidence="2">L-proline glycine betaine ABC transport system permease protein ProW</fullName>
    </submittedName>
</protein>
<organism evidence="2">
    <name type="scientific">uncultured Solirubrobacterales bacterium</name>
    <dbReference type="NCBI Taxonomy" id="768556"/>
    <lineage>
        <taxon>Bacteria</taxon>
        <taxon>Bacillati</taxon>
        <taxon>Actinomycetota</taxon>
        <taxon>Thermoleophilia</taxon>
        <taxon>Solirubrobacterales</taxon>
        <taxon>environmental samples</taxon>
    </lineage>
</organism>
<dbReference type="EMBL" id="CADCVU010000127">
    <property type="protein sequence ID" value="CAA9505021.1"/>
    <property type="molecule type" value="Genomic_DNA"/>
</dbReference>